<dbReference type="GO" id="GO:0000976">
    <property type="term" value="F:transcription cis-regulatory region binding"/>
    <property type="evidence" value="ECO:0007669"/>
    <property type="project" value="TreeGrafter"/>
</dbReference>
<dbReference type="GO" id="GO:0032993">
    <property type="term" value="C:protein-DNA complex"/>
    <property type="evidence" value="ECO:0007669"/>
    <property type="project" value="TreeGrafter"/>
</dbReference>
<dbReference type="Pfam" id="PF01627">
    <property type="entry name" value="Hpt"/>
    <property type="match status" value="1"/>
</dbReference>
<feature type="domain" description="Response regulatory" evidence="5">
    <location>
        <begin position="2"/>
        <end position="116"/>
    </location>
</feature>
<keyword evidence="10" id="KW-1185">Reference proteome</keyword>
<dbReference type="CDD" id="cd00383">
    <property type="entry name" value="trans_reg_C"/>
    <property type="match status" value="1"/>
</dbReference>
<dbReference type="RefSeq" id="WP_027845867.1">
    <property type="nucleotide sequence ID" value="NZ_LMTZ01000127.1"/>
</dbReference>
<dbReference type="PANTHER" id="PTHR48111:SF15">
    <property type="entry name" value="OMPR SUBFAMILY"/>
    <property type="match status" value="1"/>
</dbReference>
<dbReference type="EMBL" id="LMTZ01000127">
    <property type="protein sequence ID" value="KST64157.1"/>
    <property type="molecule type" value="Genomic_DNA"/>
</dbReference>
<dbReference type="SMART" id="SM00862">
    <property type="entry name" value="Trans_reg_C"/>
    <property type="match status" value="1"/>
</dbReference>
<dbReference type="EMBL" id="LMTZ01000136">
    <property type="protein sequence ID" value="KST63583.1"/>
    <property type="molecule type" value="Genomic_DNA"/>
</dbReference>
<dbReference type="SUPFAM" id="SSF52172">
    <property type="entry name" value="CheY-like"/>
    <property type="match status" value="3"/>
</dbReference>
<evidence type="ECO:0000256" key="4">
    <source>
        <dbReference type="PROSITE-ProRule" id="PRU01091"/>
    </source>
</evidence>
<evidence type="ECO:0000259" key="7">
    <source>
        <dbReference type="PROSITE" id="PS51755"/>
    </source>
</evidence>
<dbReference type="InterPro" id="IPR036641">
    <property type="entry name" value="HPT_dom_sf"/>
</dbReference>
<dbReference type="OrthoDB" id="442759at2"/>
<dbReference type="PROSITE" id="PS50110">
    <property type="entry name" value="RESPONSE_REGULATORY"/>
    <property type="match status" value="3"/>
</dbReference>
<dbReference type="SMART" id="SM00448">
    <property type="entry name" value="REC"/>
    <property type="match status" value="3"/>
</dbReference>
<dbReference type="InterPro" id="IPR039420">
    <property type="entry name" value="WalR-like"/>
</dbReference>
<evidence type="ECO:0000259" key="6">
    <source>
        <dbReference type="PROSITE" id="PS50894"/>
    </source>
</evidence>
<evidence type="ECO:0000313" key="8">
    <source>
        <dbReference type="EMBL" id="KST63583.1"/>
    </source>
</evidence>
<name>A0A0V7ZGL4_9CYAN</name>
<dbReference type="Gene3D" id="3.40.50.2300">
    <property type="match status" value="3"/>
</dbReference>
<dbReference type="GO" id="GO:0000156">
    <property type="term" value="F:phosphorelay response regulator activity"/>
    <property type="evidence" value="ECO:0007669"/>
    <property type="project" value="TreeGrafter"/>
</dbReference>
<organism evidence="8 10">
    <name type="scientific">Mastigocoleus testarum BC008</name>
    <dbReference type="NCBI Taxonomy" id="371196"/>
    <lineage>
        <taxon>Bacteria</taxon>
        <taxon>Bacillati</taxon>
        <taxon>Cyanobacteriota</taxon>
        <taxon>Cyanophyceae</taxon>
        <taxon>Nostocales</taxon>
        <taxon>Hapalosiphonaceae</taxon>
        <taxon>Mastigocoleus</taxon>
    </lineage>
</organism>
<dbReference type="Gene3D" id="6.10.250.690">
    <property type="match status" value="1"/>
</dbReference>
<keyword evidence="3" id="KW-0597">Phosphoprotein</keyword>
<evidence type="ECO:0000259" key="5">
    <source>
        <dbReference type="PROSITE" id="PS50110"/>
    </source>
</evidence>
<dbReference type="PROSITE" id="PS50894">
    <property type="entry name" value="HPT"/>
    <property type="match status" value="1"/>
</dbReference>
<evidence type="ECO:0000256" key="1">
    <source>
        <dbReference type="ARBA" id="ARBA00023125"/>
    </source>
</evidence>
<feature type="modified residue" description="Phosphohistidine" evidence="2">
    <location>
        <position position="294"/>
    </location>
</feature>
<feature type="DNA-binding region" description="OmpR/PhoB-type" evidence="4">
    <location>
        <begin position="124"/>
        <end position="223"/>
    </location>
</feature>
<dbReference type="GO" id="GO:0005829">
    <property type="term" value="C:cytosol"/>
    <property type="evidence" value="ECO:0007669"/>
    <property type="project" value="TreeGrafter"/>
</dbReference>
<dbReference type="InterPro" id="IPR011006">
    <property type="entry name" value="CheY-like_superfamily"/>
</dbReference>
<dbReference type="InterPro" id="IPR036388">
    <property type="entry name" value="WH-like_DNA-bd_sf"/>
</dbReference>
<accession>A0A0V7ZGL4</accession>
<proteinExistence type="predicted"/>
<dbReference type="Gene3D" id="1.20.120.160">
    <property type="entry name" value="HPT domain"/>
    <property type="match status" value="1"/>
</dbReference>
<dbReference type="Gene3D" id="1.10.10.10">
    <property type="entry name" value="Winged helix-like DNA-binding domain superfamily/Winged helix DNA-binding domain"/>
    <property type="match status" value="1"/>
</dbReference>
<dbReference type="GO" id="GO:0006355">
    <property type="term" value="P:regulation of DNA-templated transcription"/>
    <property type="evidence" value="ECO:0007669"/>
    <property type="project" value="InterPro"/>
</dbReference>
<dbReference type="CDD" id="cd00156">
    <property type="entry name" value="REC"/>
    <property type="match status" value="2"/>
</dbReference>
<gene>
    <name evidence="8" type="ORF">BC008_14055</name>
    <name evidence="9" type="ORF">BC008_16055</name>
</gene>
<evidence type="ECO:0000256" key="2">
    <source>
        <dbReference type="PROSITE-ProRule" id="PRU00110"/>
    </source>
</evidence>
<feature type="modified residue" description="4-aspartylphosphate" evidence="3">
    <location>
        <position position="537"/>
    </location>
</feature>
<sequence>MRILVVEDDECTAKALEEVLGSQHYIVDVADNGLLGWELVEASTYDLILLDVVLPRLGGIELCQKLRSHNYQTPILLLTAQNSSSDKVLGLDAGADDYVVKPFEVKELLARVRVLLRRNNKPIQAVLEWENLRLIPGSCEVTYDGNLLSLTPKEYLLLELFLRNRNIVFSRSDILDRLWSIEEAPKEDTVTAHIKGLRQKLTKAGAPSDFIETVYGLGYRLKGSVNSPLKASLLKSETKKSKKKEQTKEVLTQAWGKLKPQNTDRIEVLEKIITALEDNSLEKELRVKGYSEAHKLAGGLGIFGFNEGSRLAREIEQILKSEVILNRNDLLHLGDLVKLLRQELDKPAFERGDFSTQYNDYPAIVAIDDDLQFAKTILKLASASGIRIKLVRNLIAAKKALTKFQLDVILLNLPFNKANEDCWNCLAKLVNTTPPIPVILCTADDNLSNRVKLSRLVTHVFLQKPLLPEHLLEVVSNFSTQNRSETGKVMVVDDDPQVLEFLGELLEPCGLKIFTLDEPLWFWDILAKNSPDLLILDVEMPHVSGIELCQIVRNEPRWSELPIIFFTVHTDTSTMEKAFNAGANECLSKSMIGSELVTHIFNRLERVRLLRTINTIAN</sequence>
<dbReference type="SUPFAM" id="SSF47226">
    <property type="entry name" value="Histidine-containing phosphotransfer domain, HPT domain"/>
    <property type="match status" value="1"/>
</dbReference>
<dbReference type="InterPro" id="IPR008207">
    <property type="entry name" value="Sig_transdc_His_kin_Hpt_dom"/>
</dbReference>
<evidence type="ECO:0000313" key="9">
    <source>
        <dbReference type="EMBL" id="KST64157.1"/>
    </source>
</evidence>
<evidence type="ECO:0008006" key="11">
    <source>
        <dbReference type="Google" id="ProtNLM"/>
    </source>
</evidence>
<dbReference type="PROSITE" id="PS51755">
    <property type="entry name" value="OMPR_PHOB"/>
    <property type="match status" value="1"/>
</dbReference>
<dbReference type="InterPro" id="IPR001789">
    <property type="entry name" value="Sig_transdc_resp-reg_receiver"/>
</dbReference>
<feature type="domain" description="HPt" evidence="6">
    <location>
        <begin position="247"/>
        <end position="354"/>
    </location>
</feature>
<comment type="caution">
    <text evidence="3">Lacks conserved residue(s) required for the propagation of feature annotation.</text>
</comment>
<dbReference type="Pfam" id="PF00072">
    <property type="entry name" value="Response_reg"/>
    <property type="match status" value="3"/>
</dbReference>
<dbReference type="CDD" id="cd19935">
    <property type="entry name" value="REC_OmpR_CusR-like"/>
    <property type="match status" value="1"/>
</dbReference>
<protein>
    <recommendedName>
        <fullName evidence="11">Transcriptional regulator</fullName>
    </recommendedName>
</protein>
<feature type="domain" description="Response regulatory" evidence="5">
    <location>
        <begin position="363"/>
        <end position="479"/>
    </location>
</feature>
<feature type="domain" description="Response regulatory" evidence="5">
    <location>
        <begin position="488"/>
        <end position="604"/>
    </location>
</feature>
<dbReference type="AlphaFoldDB" id="A0A0V7ZGL4"/>
<keyword evidence="1 4" id="KW-0238">DNA-binding</keyword>
<dbReference type="PANTHER" id="PTHR48111">
    <property type="entry name" value="REGULATOR OF RPOS"/>
    <property type="match status" value="1"/>
</dbReference>
<evidence type="ECO:0000313" key="10">
    <source>
        <dbReference type="Proteomes" id="UP000053372"/>
    </source>
</evidence>
<feature type="modified residue" description="4-aspartylphosphate" evidence="3">
    <location>
        <position position="51"/>
    </location>
</feature>
<dbReference type="Proteomes" id="UP000053372">
    <property type="component" value="Unassembled WGS sequence"/>
</dbReference>
<feature type="domain" description="OmpR/PhoB-type" evidence="7">
    <location>
        <begin position="124"/>
        <end position="223"/>
    </location>
</feature>
<reference evidence="8 10" key="1">
    <citation type="journal article" date="2015" name="Genome Announc.">
        <title>Draft Genome of the Euendolithic (true boring) Cyanobacterium Mastigocoleus testarum strain BC008.</title>
        <authorList>
            <person name="Guida B.S."/>
            <person name="Garcia-Pichel F."/>
        </authorList>
    </citation>
    <scope>NUCLEOTIDE SEQUENCE [LARGE SCALE GENOMIC DNA]</scope>
    <source>
        <strain evidence="8 10">BC008</strain>
    </source>
</reference>
<comment type="caution">
    <text evidence="8">The sequence shown here is derived from an EMBL/GenBank/DDBJ whole genome shotgun (WGS) entry which is preliminary data.</text>
</comment>
<evidence type="ECO:0000256" key="3">
    <source>
        <dbReference type="PROSITE-ProRule" id="PRU00169"/>
    </source>
</evidence>
<dbReference type="InterPro" id="IPR001867">
    <property type="entry name" value="OmpR/PhoB-type_DNA-bd"/>
</dbReference>
<dbReference type="Pfam" id="PF00486">
    <property type="entry name" value="Trans_reg_C"/>
    <property type="match status" value="1"/>
</dbReference>